<dbReference type="SUPFAM" id="SSF56281">
    <property type="entry name" value="Metallo-hydrolase/oxidoreductase"/>
    <property type="match status" value="1"/>
</dbReference>
<feature type="compositionally biased region" description="Low complexity" evidence="6">
    <location>
        <begin position="403"/>
        <end position="420"/>
    </location>
</feature>
<organism evidence="8 9">
    <name type="scientific">Porites evermanni</name>
    <dbReference type="NCBI Taxonomy" id="104178"/>
    <lineage>
        <taxon>Eukaryota</taxon>
        <taxon>Metazoa</taxon>
        <taxon>Cnidaria</taxon>
        <taxon>Anthozoa</taxon>
        <taxon>Hexacorallia</taxon>
        <taxon>Scleractinia</taxon>
        <taxon>Fungiina</taxon>
        <taxon>Poritidae</taxon>
        <taxon>Porites</taxon>
    </lineage>
</organism>
<evidence type="ECO:0000313" key="9">
    <source>
        <dbReference type="Proteomes" id="UP001159427"/>
    </source>
</evidence>
<gene>
    <name evidence="8" type="ORF">PEVE_00037251</name>
</gene>
<name>A0ABN8MMS7_9CNID</name>
<comment type="caution">
    <text evidence="8">The sequence shown here is derived from an EMBL/GenBank/DDBJ whole genome shotgun (WGS) entry which is preliminary data.</text>
</comment>
<dbReference type="Pfam" id="PF12706">
    <property type="entry name" value="Lactamase_B_2"/>
    <property type="match status" value="1"/>
</dbReference>
<feature type="compositionally biased region" description="Polar residues" evidence="6">
    <location>
        <begin position="475"/>
        <end position="494"/>
    </location>
</feature>
<evidence type="ECO:0000256" key="2">
    <source>
        <dbReference type="ARBA" id="ARBA00010304"/>
    </source>
</evidence>
<keyword evidence="3" id="KW-0227">DNA damage</keyword>
<dbReference type="EMBL" id="CALNXI010000607">
    <property type="protein sequence ID" value="CAH3030026.1"/>
    <property type="molecule type" value="Genomic_DNA"/>
</dbReference>
<dbReference type="InterPro" id="IPR001279">
    <property type="entry name" value="Metallo-B-lactamas"/>
</dbReference>
<feature type="compositionally biased region" description="Low complexity" evidence="6">
    <location>
        <begin position="260"/>
        <end position="271"/>
    </location>
</feature>
<feature type="compositionally biased region" description="Basic residues" evidence="6">
    <location>
        <begin position="464"/>
        <end position="474"/>
    </location>
</feature>
<keyword evidence="9" id="KW-1185">Reference proteome</keyword>
<feature type="domain" description="Metallo-beta-lactamase" evidence="7">
    <location>
        <begin position="509"/>
        <end position="658"/>
    </location>
</feature>
<dbReference type="SMART" id="SM00849">
    <property type="entry name" value="Lactamase_B"/>
    <property type="match status" value="1"/>
</dbReference>
<evidence type="ECO:0000313" key="8">
    <source>
        <dbReference type="EMBL" id="CAH3030026.1"/>
    </source>
</evidence>
<dbReference type="PANTHER" id="PTHR23240">
    <property type="entry name" value="DNA CROSS-LINK REPAIR PROTEIN PSO2/SNM1-RELATED"/>
    <property type="match status" value="1"/>
</dbReference>
<comment type="similarity">
    <text evidence="2">Belongs to the DNA repair metallo-beta-lactamase (DRMBL) family.</text>
</comment>
<feature type="region of interest" description="Disordered" evidence="6">
    <location>
        <begin position="21"/>
        <end position="119"/>
    </location>
</feature>
<feature type="region of interest" description="Disordered" evidence="6">
    <location>
        <begin position="452"/>
        <end position="504"/>
    </location>
</feature>
<evidence type="ECO:0000256" key="3">
    <source>
        <dbReference type="ARBA" id="ARBA00022763"/>
    </source>
</evidence>
<accession>A0ABN8MMS7</accession>
<protein>
    <recommendedName>
        <fullName evidence="7">Metallo-beta-lactamase domain-containing protein</fullName>
    </recommendedName>
</protein>
<dbReference type="Pfam" id="PF07522">
    <property type="entry name" value="DRMBL"/>
    <property type="match status" value="1"/>
</dbReference>
<feature type="region of interest" description="Disordered" evidence="6">
    <location>
        <begin position="397"/>
        <end position="420"/>
    </location>
</feature>
<evidence type="ECO:0000256" key="4">
    <source>
        <dbReference type="ARBA" id="ARBA00023204"/>
    </source>
</evidence>
<dbReference type="CDD" id="cd16273">
    <property type="entry name" value="SNM1A-1C-like_MBL-fold"/>
    <property type="match status" value="1"/>
</dbReference>
<reference evidence="8 9" key="1">
    <citation type="submission" date="2022-05" db="EMBL/GenBank/DDBJ databases">
        <authorList>
            <consortium name="Genoscope - CEA"/>
            <person name="William W."/>
        </authorList>
    </citation>
    <scope>NUCLEOTIDE SEQUENCE [LARGE SCALE GENOMIC DNA]</scope>
</reference>
<feature type="compositionally biased region" description="Polar residues" evidence="6">
    <location>
        <begin position="218"/>
        <end position="229"/>
    </location>
</feature>
<dbReference type="PANTHER" id="PTHR23240:SF6">
    <property type="entry name" value="DNA CROSS-LINK REPAIR 1A PROTEIN"/>
    <property type="match status" value="1"/>
</dbReference>
<dbReference type="Gene3D" id="3.40.50.12650">
    <property type="match status" value="1"/>
</dbReference>
<evidence type="ECO:0000256" key="5">
    <source>
        <dbReference type="ARBA" id="ARBA00023242"/>
    </source>
</evidence>
<feature type="compositionally biased region" description="Polar residues" evidence="6">
    <location>
        <begin position="281"/>
        <end position="296"/>
    </location>
</feature>
<dbReference type="Gene3D" id="3.60.15.10">
    <property type="entry name" value="Ribonuclease Z/Hydroxyacylglutathione hydrolase-like"/>
    <property type="match status" value="1"/>
</dbReference>
<sequence>MEENMNEEDIWDEKSLKQLKRKLKTSSQERGKLSSTGSKNARMISSKRSEKNVKEGQSNQSQTDKRKYSASLKKEKKRHKRSDTSSNPNEKSVVSKTINNQLSADQRGSAVSSPSDKITPEKEVMDGFCPKCQMPFCALIGQSPGWHVRECLDTKYSYVGDCAEGIHCNSVFSPHYKRYSHQLLAASRSCAIFEKKVEEISNEKDVLVETKTHPSRQLDFSGQEFSEQGTRIKDEDSAEFTTIRAVDEDNEESTPLQTYSSNNELNLSSSSTEKKAHHQKTNNTLQGDNVQGSLNSAKKKQFDVKKPLITSESVETVNVKNCLENIVRDTGMTVSSFISTEDFDMSSDDDLFGDPELLESLCSHTEEMQHSTKNQADGNDSGETQCVNSTQISEKKEILPVKSSTTQRQQSLSSFVKKSNKKSASSLKQTDIGVFFGLKPVSKPFENKMTGAKNVMDASTSSVTHKHGRWRGRKQNNSNDPKNTGYSSEGQSSGAGEDVPAVTANSQSRRSCPFYKRIPGSAITVDAFRYGDIPGCRAYFLSHFHYDHYAGLNGKFTNAVYCSKITANLVIKKLYVKKQFVYPLPMNTPTVIQNVEVTLLEANHCPGAVLFMFKFPNGHTILHTGDFRASTEMEHYPSLQKCKIDVLYLDTTYCSPQYSFPPQEQTVNFAVSTAVQACEQNAKTLIVCGSYTIGKERVFLAIAEALGCKISVEKQKKKVLECLESEHINSLITTDWREGRVHVLPMAKLTLQNLAAYLESHRTQFTALLAFKPTGWEHSAKTDNLSMIKPAKRGNVTIYGVPYSEHSSFTELERFVKFVKPKRIIPTVNIHSAESRTQMQTIFNNWLSHTVN</sequence>
<dbReference type="Proteomes" id="UP001159427">
    <property type="component" value="Unassembled WGS sequence"/>
</dbReference>
<feature type="compositionally biased region" description="Polar residues" evidence="6">
    <location>
        <begin position="84"/>
        <end position="116"/>
    </location>
</feature>
<keyword evidence="4" id="KW-0234">DNA repair</keyword>
<proteinExistence type="inferred from homology"/>
<evidence type="ECO:0000259" key="7">
    <source>
        <dbReference type="SMART" id="SM00849"/>
    </source>
</evidence>
<feature type="region of interest" description="Disordered" evidence="6">
    <location>
        <begin position="247"/>
        <end position="298"/>
    </location>
</feature>
<evidence type="ECO:0000256" key="6">
    <source>
        <dbReference type="SAM" id="MobiDB-lite"/>
    </source>
</evidence>
<evidence type="ECO:0000256" key="1">
    <source>
        <dbReference type="ARBA" id="ARBA00004123"/>
    </source>
</evidence>
<dbReference type="InterPro" id="IPR036866">
    <property type="entry name" value="RibonucZ/Hydroxyglut_hydro"/>
</dbReference>
<feature type="region of interest" description="Disordered" evidence="6">
    <location>
        <begin position="217"/>
        <end position="236"/>
    </location>
</feature>
<keyword evidence="5" id="KW-0539">Nucleus</keyword>
<comment type="subcellular location">
    <subcellularLocation>
        <location evidence="1">Nucleus</location>
    </subcellularLocation>
</comment>
<dbReference type="InterPro" id="IPR011084">
    <property type="entry name" value="DRMBL"/>
</dbReference>